<dbReference type="CDD" id="cd16922">
    <property type="entry name" value="HATPase_EvgS-ArcB-TorS-like"/>
    <property type="match status" value="1"/>
</dbReference>
<accession>A0ABV4B9P0</accession>
<reference evidence="22 23" key="1">
    <citation type="submission" date="2024-05" db="EMBL/GenBank/DDBJ databases">
        <title>Genome Sequence and Characterization of the New Strain Purple Sulfur Bacterium of Genus Thioalkalicoccus.</title>
        <authorList>
            <person name="Bryantseva I.A."/>
            <person name="Kyndt J.A."/>
            <person name="Imhoff J.F."/>
        </authorList>
    </citation>
    <scope>NUCLEOTIDE SEQUENCE [LARGE SCALE GENOMIC DNA]</scope>
    <source>
        <strain evidence="22 23">Um2</strain>
    </source>
</reference>
<dbReference type="InterPro" id="IPR013655">
    <property type="entry name" value="PAS_fold_3"/>
</dbReference>
<evidence type="ECO:0000256" key="8">
    <source>
        <dbReference type="ARBA" id="ARBA00022741"/>
    </source>
</evidence>
<dbReference type="InterPro" id="IPR005467">
    <property type="entry name" value="His_kinase_dom"/>
</dbReference>
<feature type="transmembrane region" description="Helical" evidence="16">
    <location>
        <begin position="339"/>
        <end position="361"/>
    </location>
</feature>
<dbReference type="InterPro" id="IPR036890">
    <property type="entry name" value="HATPase_C_sf"/>
</dbReference>
<dbReference type="InterPro" id="IPR029016">
    <property type="entry name" value="GAF-like_dom_sf"/>
</dbReference>
<keyword evidence="13 16" id="KW-0472">Membrane</keyword>
<dbReference type="Gene3D" id="3.30.565.10">
    <property type="entry name" value="Histidine kinase-like ATPase, C-terminal domain"/>
    <property type="match status" value="1"/>
</dbReference>
<dbReference type="InterPro" id="IPR001789">
    <property type="entry name" value="Sig_transdc_resp-reg_receiver"/>
</dbReference>
<dbReference type="SUPFAM" id="SSF52172">
    <property type="entry name" value="CheY-like"/>
    <property type="match status" value="2"/>
</dbReference>
<evidence type="ECO:0000256" key="6">
    <source>
        <dbReference type="ARBA" id="ARBA00022679"/>
    </source>
</evidence>
<keyword evidence="7 16" id="KW-0812">Transmembrane</keyword>
<dbReference type="Pfam" id="PF00512">
    <property type="entry name" value="HisKA"/>
    <property type="match status" value="1"/>
</dbReference>
<dbReference type="InterPro" id="IPR033480">
    <property type="entry name" value="sCache_2"/>
</dbReference>
<dbReference type="CDD" id="cd00130">
    <property type="entry name" value="PAS"/>
    <property type="match status" value="1"/>
</dbReference>
<dbReference type="InterPro" id="IPR011006">
    <property type="entry name" value="CheY-like_superfamily"/>
</dbReference>
<keyword evidence="5 15" id="KW-0597">Phosphoprotein</keyword>
<dbReference type="SMART" id="SM00065">
    <property type="entry name" value="GAF"/>
    <property type="match status" value="2"/>
</dbReference>
<dbReference type="SMART" id="SM01079">
    <property type="entry name" value="CHASE"/>
    <property type="match status" value="1"/>
</dbReference>
<dbReference type="Pfam" id="PF08447">
    <property type="entry name" value="PAS_3"/>
    <property type="match status" value="1"/>
</dbReference>
<dbReference type="PROSITE" id="PS50109">
    <property type="entry name" value="HIS_KIN"/>
    <property type="match status" value="1"/>
</dbReference>
<dbReference type="Pfam" id="PF03924">
    <property type="entry name" value="CHASE"/>
    <property type="match status" value="1"/>
</dbReference>
<evidence type="ECO:0000256" key="2">
    <source>
        <dbReference type="ARBA" id="ARBA00004651"/>
    </source>
</evidence>
<dbReference type="SUPFAM" id="SSF55781">
    <property type="entry name" value="GAF domain-like"/>
    <property type="match status" value="2"/>
</dbReference>
<dbReference type="InterPro" id="IPR036097">
    <property type="entry name" value="HisK_dim/P_sf"/>
</dbReference>
<evidence type="ECO:0000256" key="12">
    <source>
        <dbReference type="ARBA" id="ARBA00023012"/>
    </source>
</evidence>
<proteinExistence type="predicted"/>
<dbReference type="SMART" id="SM00387">
    <property type="entry name" value="HATPase_c"/>
    <property type="match status" value="1"/>
</dbReference>
<dbReference type="Pfam" id="PF01627">
    <property type="entry name" value="Hpt"/>
    <property type="match status" value="1"/>
</dbReference>
<dbReference type="InterPro" id="IPR000014">
    <property type="entry name" value="PAS"/>
</dbReference>
<dbReference type="Gene3D" id="1.20.120.160">
    <property type="entry name" value="HPT domain"/>
    <property type="match status" value="1"/>
</dbReference>
<dbReference type="Pfam" id="PF02518">
    <property type="entry name" value="HATPase_c"/>
    <property type="match status" value="1"/>
</dbReference>
<evidence type="ECO:0000259" key="18">
    <source>
        <dbReference type="PROSITE" id="PS50110"/>
    </source>
</evidence>
<feature type="domain" description="Response regulatory" evidence="18">
    <location>
        <begin position="1589"/>
        <end position="1703"/>
    </location>
</feature>
<dbReference type="Gene3D" id="3.30.450.40">
    <property type="match status" value="2"/>
</dbReference>
<evidence type="ECO:0000256" key="10">
    <source>
        <dbReference type="ARBA" id="ARBA00022840"/>
    </source>
</evidence>
<evidence type="ECO:0000313" key="23">
    <source>
        <dbReference type="Proteomes" id="UP001564408"/>
    </source>
</evidence>
<feature type="transmembrane region" description="Helical" evidence="16">
    <location>
        <begin position="26"/>
        <end position="44"/>
    </location>
</feature>
<feature type="transmembrane region" description="Helical" evidence="16">
    <location>
        <begin position="373"/>
        <end position="397"/>
    </location>
</feature>
<evidence type="ECO:0000256" key="3">
    <source>
        <dbReference type="ARBA" id="ARBA00012438"/>
    </source>
</evidence>
<keyword evidence="11 16" id="KW-1133">Transmembrane helix</keyword>
<feature type="modified residue" description="Phosphohistidine" evidence="14">
    <location>
        <position position="1785"/>
    </location>
</feature>
<evidence type="ECO:0000256" key="1">
    <source>
        <dbReference type="ARBA" id="ARBA00000085"/>
    </source>
</evidence>
<dbReference type="PROSITE" id="PS50112">
    <property type="entry name" value="PAS"/>
    <property type="match status" value="1"/>
</dbReference>
<evidence type="ECO:0000256" key="13">
    <source>
        <dbReference type="ARBA" id="ARBA00023136"/>
    </source>
</evidence>
<dbReference type="NCBIfam" id="TIGR00229">
    <property type="entry name" value="sensory_box"/>
    <property type="match status" value="1"/>
</dbReference>
<name>A0ABV4B9P0_9GAMM</name>
<dbReference type="CDD" id="cd17546">
    <property type="entry name" value="REC_hyHK_CKI1_RcsC-like"/>
    <property type="match status" value="1"/>
</dbReference>
<dbReference type="InterPro" id="IPR035965">
    <property type="entry name" value="PAS-like_dom_sf"/>
</dbReference>
<dbReference type="InterPro" id="IPR004358">
    <property type="entry name" value="Sig_transdc_His_kin-like_C"/>
</dbReference>
<evidence type="ECO:0000256" key="4">
    <source>
        <dbReference type="ARBA" id="ARBA00022475"/>
    </source>
</evidence>
<dbReference type="PANTHER" id="PTHR45339:SF1">
    <property type="entry name" value="HYBRID SIGNAL TRANSDUCTION HISTIDINE KINASE J"/>
    <property type="match status" value="1"/>
</dbReference>
<evidence type="ECO:0000256" key="15">
    <source>
        <dbReference type="PROSITE-ProRule" id="PRU00169"/>
    </source>
</evidence>
<keyword evidence="9" id="KW-0418">Kinase</keyword>
<keyword evidence="4" id="KW-1003">Cell membrane</keyword>
<dbReference type="SMART" id="SM00448">
    <property type="entry name" value="REC"/>
    <property type="match status" value="2"/>
</dbReference>
<dbReference type="InterPro" id="IPR036641">
    <property type="entry name" value="HPT_dom_sf"/>
</dbReference>
<evidence type="ECO:0000259" key="21">
    <source>
        <dbReference type="PROSITE" id="PS50894"/>
    </source>
</evidence>
<dbReference type="InterPro" id="IPR003661">
    <property type="entry name" value="HisK_dim/P_dom"/>
</dbReference>
<feature type="modified residue" description="4-aspartylphosphate" evidence="15">
    <location>
        <position position="1496"/>
    </location>
</feature>
<dbReference type="SUPFAM" id="SSF55785">
    <property type="entry name" value="PYP-like sensor domain (PAS domain)"/>
    <property type="match status" value="1"/>
</dbReference>
<dbReference type="SMART" id="SM00091">
    <property type="entry name" value="PAS"/>
    <property type="match status" value="1"/>
</dbReference>
<evidence type="ECO:0000259" key="20">
    <source>
        <dbReference type="PROSITE" id="PS50839"/>
    </source>
</evidence>
<dbReference type="CDD" id="cd00088">
    <property type="entry name" value="HPT"/>
    <property type="match status" value="1"/>
</dbReference>
<keyword evidence="12" id="KW-0902">Two-component regulatory system</keyword>
<dbReference type="InterPro" id="IPR006189">
    <property type="entry name" value="CHASE_dom"/>
</dbReference>
<keyword evidence="10" id="KW-0067">ATP-binding</keyword>
<dbReference type="SUPFAM" id="SSF47384">
    <property type="entry name" value="Homodimeric domain of signal transducing histidine kinase"/>
    <property type="match status" value="1"/>
</dbReference>
<dbReference type="SMART" id="SM00086">
    <property type="entry name" value="PAC"/>
    <property type="match status" value="1"/>
</dbReference>
<dbReference type="Gene3D" id="1.10.287.130">
    <property type="match status" value="1"/>
</dbReference>
<dbReference type="SUPFAM" id="SSF47226">
    <property type="entry name" value="Histidine-containing phosphotransfer domain, HPT domain"/>
    <property type="match status" value="1"/>
</dbReference>
<keyword evidence="23" id="KW-1185">Reference proteome</keyword>
<dbReference type="SMART" id="SM00388">
    <property type="entry name" value="HisKA"/>
    <property type="match status" value="1"/>
</dbReference>
<dbReference type="InterPro" id="IPR008207">
    <property type="entry name" value="Sig_transdc_His_kin_Hpt_dom"/>
</dbReference>
<dbReference type="EMBL" id="JBDKXB010000001">
    <property type="protein sequence ID" value="MEY6431084.1"/>
    <property type="molecule type" value="Genomic_DNA"/>
</dbReference>
<feature type="domain" description="Histidine kinase" evidence="17">
    <location>
        <begin position="1203"/>
        <end position="1425"/>
    </location>
</feature>
<dbReference type="Pfam" id="PF01590">
    <property type="entry name" value="GAF"/>
    <property type="match status" value="2"/>
</dbReference>
<organism evidence="22 23">
    <name type="scientific">Thioalkalicoccus limnaeus</name>
    <dbReference type="NCBI Taxonomy" id="120681"/>
    <lineage>
        <taxon>Bacteria</taxon>
        <taxon>Pseudomonadati</taxon>
        <taxon>Pseudomonadota</taxon>
        <taxon>Gammaproteobacteria</taxon>
        <taxon>Chromatiales</taxon>
        <taxon>Chromatiaceae</taxon>
        <taxon>Thioalkalicoccus</taxon>
    </lineage>
</organism>
<dbReference type="InterPro" id="IPR003018">
    <property type="entry name" value="GAF"/>
</dbReference>
<dbReference type="SUPFAM" id="SSF55874">
    <property type="entry name" value="ATPase domain of HSP90 chaperone/DNA topoisomerase II/histidine kinase"/>
    <property type="match status" value="1"/>
</dbReference>
<feature type="domain" description="HPt" evidence="21">
    <location>
        <begin position="1746"/>
        <end position="1838"/>
    </location>
</feature>
<feature type="domain" description="CHASE" evidence="20">
    <location>
        <begin position="441"/>
        <end position="599"/>
    </location>
</feature>
<dbReference type="PROSITE" id="PS50110">
    <property type="entry name" value="RESPONSE_REGULATORY"/>
    <property type="match status" value="2"/>
</dbReference>
<gene>
    <name evidence="22" type="ORF">ABC977_01525</name>
</gene>
<dbReference type="Pfam" id="PF17200">
    <property type="entry name" value="sCache_2"/>
    <property type="match status" value="1"/>
</dbReference>
<feature type="domain" description="Response regulatory" evidence="18">
    <location>
        <begin position="1442"/>
        <end position="1567"/>
    </location>
</feature>
<dbReference type="EC" id="2.7.13.3" evidence="3"/>
<dbReference type="PROSITE" id="PS50839">
    <property type="entry name" value="CHASE"/>
    <property type="match status" value="1"/>
</dbReference>
<evidence type="ECO:0000256" key="5">
    <source>
        <dbReference type="ARBA" id="ARBA00022553"/>
    </source>
</evidence>
<comment type="caution">
    <text evidence="22">The sequence shown here is derived from an EMBL/GenBank/DDBJ whole genome shotgun (WGS) entry which is preliminary data.</text>
</comment>
<dbReference type="PRINTS" id="PR00344">
    <property type="entry name" value="BCTRLSENSOR"/>
</dbReference>
<sequence length="1924" mass="213540">MEERSIAEVDHSAAAKTRRLRWLPPLASSLALISLLLGSVWTWWTVDVTDRAMREALLFETRLLARSVNVEHIQTLSATEDDLARAEYQRLKRQMTTIANADDRYGFVYIMGRRPDGRLMILVDNEPTHSDDYSPPGQIYDEATAGEQRVFSEGLDQVEGPFANRWGTWITAQVPLFEEIQQFHGIALPDDARRMVDEAEAFYRQHGRASLLREMMIENGLFHRDDLYVFAADLDLTILAHPVRPELVGQHGLEPSDHLGDASFGRVMQRIALDEGEGWVAYEAINPANQRLEPKTTLVRRVDDLMLCAGAYLGQARVIASLGIDIDARDWRRQLLRAAIPPAVLTVALSALLFAAALLFAKRARQPEPPAGVWRYLEGLTVLAIGILLTSSAAWTADRRETHARERLFAQMAASHTDAIARALRDLRDKELAGLAAFLENSPTPSRDAFDRFAEHLTRNPAVWAWSWVPRVSRDDLARFEAKVRAAEFPDFAVWEADEQGLPVSLTDRDDYYPVYYVAPRTTVSEQAIGFDMASEPIRRQAIDEATRTGLPTSTKPVTFLLEPGRPKGIRVVRPVFDSEQPGHRSGVALAALRMDTLLLGMPTDPGILLEIEHLGEGGSAQSLAVSHDGERAGLVGPRLSQPIPIFGEVFRISAQAGPDFHRVHPGRASWITAWIGLLLTGAFATMASLLARRHAGLVGLVNERTEELNRFFTVGLDMLCVANTDGVFLRLNPEWERTLGYPLTELEGRPFLDLVHPDDRDATLSALARLGDQITIRSFENRYRCRDGRYRWLEWRSYPHGEVIYAAARDITDRKLADVEAARRLDLERATAKISGRLATARDNNLDDVLNGALATLGHLLEVDRAYLFRFTADGARMTNTHEWCAPNIASARIRSRDMAVGAMPWWKAQMQTREPVHIPSVADMPDEANAERTEFLAQGIESMLCLPMADTEGTLWGFIGFDTIGRTKHWIDHDIRLLRLLVQVIGSTIGRQETLLHIEINQHALEQQTRLQEILMRISSTYISLPLTQVDQVIARSLGDLGGFVGADRAYLFDYDFDQRVSRNTHEWCAPGIEPQHERLQAVPNDLIPDWVAAHCRGQSMYIPDVGALPPASGLRQLLDPQGVKSVLAVPLMDGTHCLGFVGFDAVRSQYRYSAIERRLLTVFAQMLVNVRKRRDIEDALRQSREQAEAASRSKSEFLANMSHEIRTPMNAVIGLSQILLETDLNDEQRDYLRKIHGSSHLLLGIINDILDYSKIEAGKLELDHHDFQVHQLLDQMATLFGTATGDKGLDLFFRVSPDLPDTLRGDSLRLGQVLINLLGNAIKFTESGQVEVRIEQVVGGDDNEVRLRFEISDTGIGMDAQTISRLFRPFSQADTSTTRRFGGTGLGLVISRRLVERMGGVIEVESTPGQGSTFSFELTFPVSRVAAHPAAYPQVSGRRVLVVDDQATARMVLREILEARHCAVVEADSGQAAIDAVLAAHRRRTPFDFILMDWRMPGDIDGLEAIDRLRSLRNNGQLTGTPAPIIIVSAYSRDEIPIDPERISGFLGKPVTASAVFNAMIEASGEKAEIIPAPYGVQVPSFTGRSILLTEDNPLNQEVARRMLERTGAKVTLADNGAEAVRMVESGDFDLVLMDLQMPIMDGFEAARRIREQAPDLPIIALSAAVMDADRERARDAGMEAHLAKPIDSRTLYDTLAHWLGDPRQTIANPPGTAAVDQALASRLPASLDGFDLGRGLGLADRDEGLYHRLLLLFRDQLAGDASSIIARIEDGDHQTAQRLVHTLKGSAGVVGATRLEAITTRIGRAFEAGKEVSAALRREFRAAFDEARTQLATLPPLPPNAEDPSGIDSKQGQAALEALHARLAKSELIDDDQLRDATTFLDQQLGHKASAELLRLLERFELDRATSQLVELAARAGVEL</sequence>
<evidence type="ECO:0000256" key="11">
    <source>
        <dbReference type="ARBA" id="ARBA00022989"/>
    </source>
</evidence>
<dbReference type="Gene3D" id="3.30.450.350">
    <property type="entry name" value="CHASE domain"/>
    <property type="match status" value="1"/>
</dbReference>
<evidence type="ECO:0000256" key="9">
    <source>
        <dbReference type="ARBA" id="ARBA00022777"/>
    </source>
</evidence>
<evidence type="ECO:0000313" key="22">
    <source>
        <dbReference type="EMBL" id="MEY6431084.1"/>
    </source>
</evidence>
<comment type="catalytic activity">
    <reaction evidence="1">
        <text>ATP + protein L-histidine = ADP + protein N-phospho-L-histidine.</text>
        <dbReference type="EC" id="2.7.13.3"/>
    </reaction>
</comment>
<keyword evidence="8" id="KW-0547">Nucleotide-binding</keyword>
<evidence type="ECO:0000259" key="19">
    <source>
        <dbReference type="PROSITE" id="PS50112"/>
    </source>
</evidence>
<dbReference type="InterPro" id="IPR001610">
    <property type="entry name" value="PAC"/>
</dbReference>
<evidence type="ECO:0000259" key="17">
    <source>
        <dbReference type="PROSITE" id="PS50109"/>
    </source>
</evidence>
<feature type="modified residue" description="4-aspartylphosphate" evidence="15">
    <location>
        <position position="1638"/>
    </location>
</feature>
<evidence type="ECO:0000256" key="16">
    <source>
        <dbReference type="SAM" id="Phobius"/>
    </source>
</evidence>
<keyword evidence="6" id="KW-0808">Transferase</keyword>
<dbReference type="Pfam" id="PF00072">
    <property type="entry name" value="Response_reg"/>
    <property type="match status" value="2"/>
</dbReference>
<dbReference type="Proteomes" id="UP001564408">
    <property type="component" value="Unassembled WGS sequence"/>
</dbReference>
<feature type="domain" description="PAS" evidence="19">
    <location>
        <begin position="705"/>
        <end position="768"/>
    </location>
</feature>
<dbReference type="PANTHER" id="PTHR45339">
    <property type="entry name" value="HYBRID SIGNAL TRANSDUCTION HISTIDINE KINASE J"/>
    <property type="match status" value="1"/>
</dbReference>
<dbReference type="InterPro" id="IPR003594">
    <property type="entry name" value="HATPase_dom"/>
</dbReference>
<dbReference type="CDD" id="cd00082">
    <property type="entry name" value="HisKA"/>
    <property type="match status" value="1"/>
</dbReference>
<dbReference type="InterPro" id="IPR042240">
    <property type="entry name" value="CHASE_sf"/>
</dbReference>
<dbReference type="PROSITE" id="PS50894">
    <property type="entry name" value="HPT"/>
    <property type="match status" value="1"/>
</dbReference>
<evidence type="ECO:0000256" key="14">
    <source>
        <dbReference type="PROSITE-ProRule" id="PRU00110"/>
    </source>
</evidence>
<dbReference type="CDD" id="cd00156">
    <property type="entry name" value="REC"/>
    <property type="match status" value="1"/>
</dbReference>
<evidence type="ECO:0000256" key="7">
    <source>
        <dbReference type="ARBA" id="ARBA00022692"/>
    </source>
</evidence>
<dbReference type="Gene3D" id="3.30.450.20">
    <property type="entry name" value="PAS domain"/>
    <property type="match status" value="2"/>
</dbReference>
<comment type="subcellular location">
    <subcellularLocation>
        <location evidence="2">Cell membrane</location>
        <topology evidence="2">Multi-pass membrane protein</topology>
    </subcellularLocation>
</comment>
<dbReference type="Gene3D" id="3.40.50.2300">
    <property type="match status" value="2"/>
</dbReference>
<protein>
    <recommendedName>
        <fullName evidence="3">histidine kinase</fullName>
        <ecNumber evidence="3">2.7.13.3</ecNumber>
    </recommendedName>
</protein>